<feature type="domain" description="4Fe-4S ferredoxin-type" evidence="9">
    <location>
        <begin position="3"/>
        <end position="31"/>
    </location>
</feature>
<dbReference type="Proteomes" id="UP000535838">
    <property type="component" value="Unassembled WGS sequence"/>
</dbReference>
<dbReference type="PROSITE" id="PS51379">
    <property type="entry name" value="4FE4S_FER_2"/>
    <property type="match status" value="1"/>
</dbReference>
<accession>A0A841SRH3</accession>
<dbReference type="AlphaFoldDB" id="A0A841SRH3"/>
<dbReference type="PANTHER" id="PTHR39163:SF1">
    <property type="entry name" value="FERREDOXIN"/>
    <property type="match status" value="1"/>
</dbReference>
<dbReference type="EMBL" id="JACJVQ010000005">
    <property type="protein sequence ID" value="MBB6633509.1"/>
    <property type="molecule type" value="Genomic_DNA"/>
</dbReference>
<evidence type="ECO:0000256" key="4">
    <source>
        <dbReference type="ARBA" id="ARBA00022723"/>
    </source>
</evidence>
<evidence type="ECO:0000313" key="10">
    <source>
        <dbReference type="EMBL" id="MBB6633509.1"/>
    </source>
</evidence>
<dbReference type="InterPro" id="IPR001080">
    <property type="entry name" value="3Fe4S_ferredoxin"/>
</dbReference>
<protein>
    <recommendedName>
        <fullName evidence="8">Ferredoxin</fullName>
    </recommendedName>
</protein>
<dbReference type="InterPro" id="IPR052395">
    <property type="entry name" value="ET_Ferredoxin"/>
</dbReference>
<proteinExistence type="predicted"/>
<keyword evidence="6 8" id="KW-0408">Iron</keyword>
<keyword evidence="3" id="KW-0004">4Fe-4S</keyword>
<dbReference type="GO" id="GO:0051539">
    <property type="term" value="F:4 iron, 4 sulfur cluster binding"/>
    <property type="evidence" value="ECO:0007669"/>
    <property type="project" value="UniProtKB-KW"/>
</dbReference>
<evidence type="ECO:0000256" key="6">
    <source>
        <dbReference type="ARBA" id="ARBA00023004"/>
    </source>
</evidence>
<keyword evidence="2 8" id="KW-0813">Transport</keyword>
<comment type="cofactor">
    <cofactor evidence="1">
        <name>[4Fe-4S] cluster</name>
        <dbReference type="ChEBI" id="CHEBI:49883"/>
    </cofactor>
</comment>
<comment type="function">
    <text evidence="8">Ferredoxins are iron-sulfur proteins that transfer electrons in a wide variety of metabolic reactions.</text>
</comment>
<evidence type="ECO:0000256" key="7">
    <source>
        <dbReference type="ARBA" id="ARBA00023014"/>
    </source>
</evidence>
<name>A0A841SRH3_9BACL</name>
<keyword evidence="5 8" id="KW-0249">Electron transport</keyword>
<dbReference type="Pfam" id="PF13370">
    <property type="entry name" value="Fer4_13"/>
    <property type="match status" value="1"/>
</dbReference>
<dbReference type="PRINTS" id="PR00352">
    <property type="entry name" value="3FE4SFRDOXIN"/>
</dbReference>
<dbReference type="GO" id="GO:0005506">
    <property type="term" value="F:iron ion binding"/>
    <property type="evidence" value="ECO:0007669"/>
    <property type="project" value="UniProtKB-UniRule"/>
</dbReference>
<organism evidence="10 11">
    <name type="scientific">Cohnella thailandensis</name>
    <dbReference type="NCBI Taxonomy" id="557557"/>
    <lineage>
        <taxon>Bacteria</taxon>
        <taxon>Bacillati</taxon>
        <taxon>Bacillota</taxon>
        <taxon>Bacilli</taxon>
        <taxon>Bacillales</taxon>
        <taxon>Paenibacillaceae</taxon>
        <taxon>Cohnella</taxon>
    </lineage>
</organism>
<keyword evidence="7 8" id="KW-0411">Iron-sulfur</keyword>
<evidence type="ECO:0000256" key="1">
    <source>
        <dbReference type="ARBA" id="ARBA00001966"/>
    </source>
</evidence>
<reference evidence="10 11" key="1">
    <citation type="submission" date="2020-08" db="EMBL/GenBank/DDBJ databases">
        <title>Cohnella phylogeny.</title>
        <authorList>
            <person name="Dunlap C."/>
        </authorList>
    </citation>
    <scope>NUCLEOTIDE SEQUENCE [LARGE SCALE GENOMIC DNA]</scope>
    <source>
        <strain evidence="10 11">DSM 25241</strain>
    </source>
</reference>
<dbReference type="PANTHER" id="PTHR39163">
    <property type="entry name" value="FERREDOXIN"/>
    <property type="match status" value="1"/>
</dbReference>
<dbReference type="GO" id="GO:0009055">
    <property type="term" value="F:electron transfer activity"/>
    <property type="evidence" value="ECO:0007669"/>
    <property type="project" value="UniProtKB-UniRule"/>
</dbReference>
<dbReference type="Gene3D" id="3.30.70.20">
    <property type="match status" value="1"/>
</dbReference>
<dbReference type="InterPro" id="IPR017896">
    <property type="entry name" value="4Fe4S_Fe-S-bd"/>
</dbReference>
<keyword evidence="11" id="KW-1185">Reference proteome</keyword>
<gene>
    <name evidence="10" type="ORF">H7B67_05275</name>
</gene>
<evidence type="ECO:0000256" key="3">
    <source>
        <dbReference type="ARBA" id="ARBA00022485"/>
    </source>
</evidence>
<evidence type="ECO:0000259" key="9">
    <source>
        <dbReference type="PROSITE" id="PS51379"/>
    </source>
</evidence>
<evidence type="ECO:0000256" key="5">
    <source>
        <dbReference type="ARBA" id="ARBA00022982"/>
    </source>
</evidence>
<comment type="caution">
    <text evidence="10">The sequence shown here is derived from an EMBL/GenBank/DDBJ whole genome shotgun (WGS) entry which is preliminary data.</text>
</comment>
<dbReference type="RefSeq" id="WP_185118750.1">
    <property type="nucleotide sequence ID" value="NZ_JACJVQ010000005.1"/>
</dbReference>
<evidence type="ECO:0000256" key="8">
    <source>
        <dbReference type="RuleBase" id="RU368020"/>
    </source>
</evidence>
<evidence type="ECO:0000256" key="2">
    <source>
        <dbReference type="ARBA" id="ARBA00022448"/>
    </source>
</evidence>
<keyword evidence="4 8" id="KW-0479">Metal-binding</keyword>
<sequence>MAKYTRVEKDRCIVCGACVAIAPDVYEYDDEGYAGVIFGGDDNRGVTAIDEEFLDDLLDAEDGCPTLAVKLSDTPFS</sequence>
<dbReference type="SUPFAM" id="SSF54862">
    <property type="entry name" value="4Fe-4S ferredoxins"/>
    <property type="match status" value="1"/>
</dbReference>
<evidence type="ECO:0000313" key="11">
    <source>
        <dbReference type="Proteomes" id="UP000535838"/>
    </source>
</evidence>